<dbReference type="FunFam" id="3.10.20.90:FF:000070">
    <property type="entry name" value="E3 ubiquitin-protein ligase RBBP6 isoform X2"/>
    <property type="match status" value="1"/>
</dbReference>
<evidence type="ECO:0000313" key="7">
    <source>
        <dbReference type="Ensembl" id="ENSCSEP00000024828.1"/>
    </source>
</evidence>
<dbReference type="STRING" id="244447.ENSCSEP00000024828"/>
<reference evidence="7 8" key="1">
    <citation type="journal article" date="2014" name="Nat. Genet.">
        <title>Whole-genome sequence of a flatfish provides insights into ZW sex chromosome evolution and adaptation to a benthic lifestyle.</title>
        <authorList>
            <person name="Chen S."/>
            <person name="Zhang G."/>
            <person name="Shao C."/>
            <person name="Huang Q."/>
            <person name="Liu G."/>
            <person name="Zhang P."/>
            <person name="Song W."/>
            <person name="An N."/>
            <person name="Chalopin D."/>
            <person name="Volff J.N."/>
            <person name="Hong Y."/>
            <person name="Li Q."/>
            <person name="Sha Z."/>
            <person name="Zhou H."/>
            <person name="Xie M."/>
            <person name="Yu Q."/>
            <person name="Liu Y."/>
            <person name="Xiang H."/>
            <person name="Wang N."/>
            <person name="Wu K."/>
            <person name="Yang C."/>
            <person name="Zhou Q."/>
            <person name="Liao X."/>
            <person name="Yang L."/>
            <person name="Hu Q."/>
            <person name="Zhang J."/>
            <person name="Meng L."/>
            <person name="Jin L."/>
            <person name="Tian Y."/>
            <person name="Lian J."/>
            <person name="Yang J."/>
            <person name="Miao G."/>
            <person name="Liu S."/>
            <person name="Liang Z."/>
            <person name="Yan F."/>
            <person name="Li Y."/>
            <person name="Sun B."/>
            <person name="Zhang H."/>
            <person name="Zhang J."/>
            <person name="Zhu Y."/>
            <person name="Du M."/>
            <person name="Zhao Y."/>
            <person name="Schartl M."/>
            <person name="Tang Q."/>
            <person name="Wang J."/>
        </authorList>
    </citation>
    <scope>NUCLEOTIDE SEQUENCE</scope>
</reference>
<dbReference type="GO" id="GO:0008270">
    <property type="term" value="F:zinc ion binding"/>
    <property type="evidence" value="ECO:0007669"/>
    <property type="project" value="UniProtKB-KW"/>
</dbReference>
<keyword evidence="5" id="KW-0539">Nucleus</keyword>
<dbReference type="Pfam" id="PF08783">
    <property type="entry name" value="DWNN"/>
    <property type="match status" value="1"/>
</dbReference>
<dbReference type="FunCoup" id="A0A3P8WBI3">
    <property type="interactions" value="13"/>
</dbReference>
<dbReference type="Proteomes" id="UP000265120">
    <property type="component" value="Chromosome Z"/>
</dbReference>
<evidence type="ECO:0000256" key="3">
    <source>
        <dbReference type="ARBA" id="ARBA00022771"/>
    </source>
</evidence>
<dbReference type="Gene3D" id="3.10.20.90">
    <property type="entry name" value="Phosphatidylinositol 3-kinase Catalytic Subunit, Chain A, domain 1"/>
    <property type="match status" value="1"/>
</dbReference>
<comment type="subcellular location">
    <subcellularLocation>
        <location evidence="1">Nucleus</location>
    </subcellularLocation>
</comment>
<dbReference type="SMART" id="SM01180">
    <property type="entry name" value="DWNN"/>
    <property type="match status" value="1"/>
</dbReference>
<dbReference type="PROSITE" id="PS51282">
    <property type="entry name" value="DWNN"/>
    <property type="match status" value="1"/>
</dbReference>
<reference evidence="7" key="2">
    <citation type="submission" date="2025-08" db="UniProtKB">
        <authorList>
            <consortium name="Ensembl"/>
        </authorList>
    </citation>
    <scope>IDENTIFICATION</scope>
</reference>
<feature type="domain" description="DWNN" evidence="6">
    <location>
        <begin position="4"/>
        <end position="76"/>
    </location>
</feature>
<keyword evidence="3" id="KW-0863">Zinc-finger</keyword>
<keyword evidence="4" id="KW-0862">Zinc</keyword>
<accession>A0A3P8WBI3</accession>
<evidence type="ECO:0000256" key="1">
    <source>
        <dbReference type="ARBA" id="ARBA00004123"/>
    </source>
</evidence>
<dbReference type="GO" id="GO:0005634">
    <property type="term" value="C:nucleus"/>
    <property type="evidence" value="ECO:0007669"/>
    <property type="project" value="UniProtKB-SubCell"/>
</dbReference>
<dbReference type="InterPro" id="IPR014891">
    <property type="entry name" value="DWNN_domain"/>
</dbReference>
<keyword evidence="8" id="KW-1185">Reference proteome</keyword>
<dbReference type="GO" id="GO:0061630">
    <property type="term" value="F:ubiquitin protein ligase activity"/>
    <property type="evidence" value="ECO:0007669"/>
    <property type="project" value="InterPro"/>
</dbReference>
<dbReference type="InParanoid" id="A0A3P8WBI3"/>
<dbReference type="GO" id="GO:0006397">
    <property type="term" value="P:mRNA processing"/>
    <property type="evidence" value="ECO:0007669"/>
    <property type="project" value="InterPro"/>
</dbReference>
<proteinExistence type="predicted"/>
<dbReference type="OMA" id="KATNCDL"/>
<dbReference type="InterPro" id="IPR033489">
    <property type="entry name" value="RBBP6"/>
</dbReference>
<dbReference type="PANTHER" id="PTHR15439:SF0">
    <property type="entry name" value="CELL DIVISION CYCLE AND APOPTOSIS REGULATOR PROTEIN 1-RELATED"/>
    <property type="match status" value="1"/>
</dbReference>
<evidence type="ECO:0000259" key="6">
    <source>
        <dbReference type="PROSITE" id="PS51282"/>
    </source>
</evidence>
<dbReference type="GO" id="GO:0006511">
    <property type="term" value="P:ubiquitin-dependent protein catabolic process"/>
    <property type="evidence" value="ECO:0007669"/>
    <property type="project" value="TreeGrafter"/>
</dbReference>
<keyword evidence="2" id="KW-0479">Metal-binding</keyword>
<evidence type="ECO:0000313" key="8">
    <source>
        <dbReference type="Proteomes" id="UP000265120"/>
    </source>
</evidence>
<protein>
    <recommendedName>
        <fullName evidence="6">DWNN domain-containing protein</fullName>
    </recommendedName>
</protein>
<organism evidence="7 8">
    <name type="scientific">Cynoglossus semilaevis</name>
    <name type="common">Tongue sole</name>
    <dbReference type="NCBI Taxonomy" id="244447"/>
    <lineage>
        <taxon>Eukaryota</taxon>
        <taxon>Metazoa</taxon>
        <taxon>Chordata</taxon>
        <taxon>Craniata</taxon>
        <taxon>Vertebrata</taxon>
        <taxon>Euteleostomi</taxon>
        <taxon>Actinopterygii</taxon>
        <taxon>Neopterygii</taxon>
        <taxon>Teleostei</taxon>
        <taxon>Neoteleostei</taxon>
        <taxon>Acanthomorphata</taxon>
        <taxon>Carangaria</taxon>
        <taxon>Pleuronectiformes</taxon>
        <taxon>Pleuronectoidei</taxon>
        <taxon>Cynoglossidae</taxon>
        <taxon>Cynoglossinae</taxon>
        <taxon>Cynoglossus</taxon>
    </lineage>
</organism>
<sequence length="113" mass="13029">MSCVHYKFSSQLEYNTVRFSGLHITLCELKKQIMAQERLKATNCDLQITNAQTGEEYTSNDTHIPKHSSVIVRRTPTVEQKRNRTSSNLYVFNFSDLHCHSCLPLCISHKVIN</sequence>
<evidence type="ECO:0000256" key="2">
    <source>
        <dbReference type="ARBA" id="ARBA00022723"/>
    </source>
</evidence>
<dbReference type="GO" id="GO:0016567">
    <property type="term" value="P:protein ubiquitination"/>
    <property type="evidence" value="ECO:0007669"/>
    <property type="project" value="InterPro"/>
</dbReference>
<name>A0A3P8WBI3_CYNSE</name>
<dbReference type="Ensembl" id="ENSCSET00000025160.1">
    <property type="protein sequence ID" value="ENSCSEP00000024828.1"/>
    <property type="gene ID" value="ENSCSEG00000015856.1"/>
</dbReference>
<evidence type="ECO:0000256" key="5">
    <source>
        <dbReference type="ARBA" id="ARBA00023242"/>
    </source>
</evidence>
<evidence type="ECO:0000256" key="4">
    <source>
        <dbReference type="ARBA" id="ARBA00022833"/>
    </source>
</evidence>
<dbReference type="GeneTree" id="ENSGT00940000159365"/>
<dbReference type="PANTHER" id="PTHR15439">
    <property type="entry name" value="RETINOBLASTOMA-BINDING PROTEIN 6"/>
    <property type="match status" value="1"/>
</dbReference>
<reference evidence="7" key="3">
    <citation type="submission" date="2025-09" db="UniProtKB">
        <authorList>
            <consortium name="Ensembl"/>
        </authorList>
    </citation>
    <scope>IDENTIFICATION</scope>
</reference>
<dbReference type="AlphaFoldDB" id="A0A3P8WBI3"/>